<protein>
    <submittedName>
        <fullName evidence="2">Uncharacterized protein</fullName>
    </submittedName>
</protein>
<feature type="transmembrane region" description="Helical" evidence="1">
    <location>
        <begin position="114"/>
        <end position="135"/>
    </location>
</feature>
<evidence type="ECO:0000313" key="3">
    <source>
        <dbReference type="Proteomes" id="UP000177097"/>
    </source>
</evidence>
<gene>
    <name evidence="2" type="ORF">A3C17_00660</name>
</gene>
<keyword evidence="1" id="KW-0812">Transmembrane</keyword>
<dbReference type="EMBL" id="MGDX01000018">
    <property type="protein sequence ID" value="OGL71039.1"/>
    <property type="molecule type" value="Genomic_DNA"/>
</dbReference>
<name>A0A1F7TYG1_9BACT</name>
<evidence type="ECO:0000256" key="1">
    <source>
        <dbReference type="SAM" id="Phobius"/>
    </source>
</evidence>
<organism evidence="2 3">
    <name type="scientific">Candidatus Uhrbacteria bacterium RIFCSPHIGHO2_02_FULL_53_13</name>
    <dbReference type="NCBI Taxonomy" id="1802389"/>
    <lineage>
        <taxon>Bacteria</taxon>
        <taxon>Candidatus Uhriibacteriota</taxon>
    </lineage>
</organism>
<comment type="caution">
    <text evidence="2">The sequence shown here is derived from an EMBL/GenBank/DDBJ whole genome shotgun (WGS) entry which is preliminary data.</text>
</comment>
<accession>A0A1F7TYG1</accession>
<keyword evidence="1" id="KW-1133">Transmembrane helix</keyword>
<proteinExistence type="predicted"/>
<evidence type="ECO:0000313" key="2">
    <source>
        <dbReference type="EMBL" id="OGL71039.1"/>
    </source>
</evidence>
<reference evidence="2 3" key="1">
    <citation type="journal article" date="2016" name="Nat. Commun.">
        <title>Thousands of microbial genomes shed light on interconnected biogeochemical processes in an aquifer system.</title>
        <authorList>
            <person name="Anantharaman K."/>
            <person name="Brown C.T."/>
            <person name="Hug L.A."/>
            <person name="Sharon I."/>
            <person name="Castelle C.J."/>
            <person name="Probst A.J."/>
            <person name="Thomas B.C."/>
            <person name="Singh A."/>
            <person name="Wilkins M.J."/>
            <person name="Karaoz U."/>
            <person name="Brodie E.L."/>
            <person name="Williams K.H."/>
            <person name="Hubbard S.S."/>
            <person name="Banfield J.F."/>
        </authorList>
    </citation>
    <scope>NUCLEOTIDE SEQUENCE [LARGE SCALE GENOMIC DNA]</scope>
</reference>
<keyword evidence="1" id="KW-0472">Membrane</keyword>
<sequence>MKFTIFAKLRQRLRTLLSRVEFLGSAKRLAESQQELTLESLERFAHRELGVVTKRSALTPPRFVILRHIFLGERATRPWLTNEMMYAANRERYFWLAKVEPEGKPFSCRTAREMNTCIILAVCGMVFGFMGGYELSWDQSFYWNALVNLLGGIGLFCFAERMLDARRAMKSAPHVVSMLDQLPVSLSSVMLKRLENVLHAMKEDLVGSGSPHAANMASVRGSQARLLSLQVRLHRVIKLDCGVDPHQVAFVEESQIPEHLLIAWKHLKERLATAARTLKQLDDFQARVDALFTEAALHLNAPLRRYDHLELIRDIETEGVRLDETVKLVRRDINDALNRLQANMELIREQVTSGSGVIAGIVAALPTAASSDGLAEELERVVEGLMPSRHPAQRTLA</sequence>
<feature type="transmembrane region" description="Helical" evidence="1">
    <location>
        <begin position="141"/>
        <end position="159"/>
    </location>
</feature>
<dbReference type="Proteomes" id="UP000177097">
    <property type="component" value="Unassembled WGS sequence"/>
</dbReference>
<dbReference type="AlphaFoldDB" id="A0A1F7TYG1"/>
<dbReference type="STRING" id="1802389.A3C17_00660"/>